<protein>
    <submittedName>
        <fullName evidence="1">Uncharacterized protein</fullName>
    </submittedName>
</protein>
<evidence type="ECO:0000313" key="1">
    <source>
        <dbReference type="EMBL" id="MEE3848965.1"/>
    </source>
</evidence>
<dbReference type="EMBL" id="JAZDUF010000001">
    <property type="protein sequence ID" value="MEE3848965.1"/>
    <property type="molecule type" value="Genomic_DNA"/>
</dbReference>
<evidence type="ECO:0000313" key="2">
    <source>
        <dbReference type="Proteomes" id="UP001347146"/>
    </source>
</evidence>
<proteinExistence type="predicted"/>
<organism evidence="1 2">
    <name type="scientific">Gordonia sesuvii</name>
    <dbReference type="NCBI Taxonomy" id="3116777"/>
    <lineage>
        <taxon>Bacteria</taxon>
        <taxon>Bacillati</taxon>
        <taxon>Actinomycetota</taxon>
        <taxon>Actinomycetes</taxon>
        <taxon>Mycobacteriales</taxon>
        <taxon>Gordoniaceae</taxon>
        <taxon>Gordonia</taxon>
    </lineage>
</organism>
<sequence length="56" mass="6238">MGALFVDWAPFSVRWALLSVDWALLSVDWVPLSVDWVNRPELPTLSSIDPAAEVAQ</sequence>
<reference evidence="1 2" key="1">
    <citation type="submission" date="2024-01" db="EMBL/GenBank/DDBJ databases">
        <title>Draft genome sequence of Gordonia sp. LSe1-13.</title>
        <authorList>
            <person name="Suphannarot A."/>
            <person name="Mingma R."/>
        </authorList>
    </citation>
    <scope>NUCLEOTIDE SEQUENCE [LARGE SCALE GENOMIC DNA]</scope>
    <source>
        <strain evidence="1 2">LSe1-13</strain>
    </source>
</reference>
<gene>
    <name evidence="1" type="ORF">VZC37_01375</name>
</gene>
<dbReference type="RefSeq" id="WP_330430628.1">
    <property type="nucleotide sequence ID" value="NZ_JAZDUF010000001.1"/>
</dbReference>
<accession>A0ABU7M777</accession>
<keyword evidence="2" id="KW-1185">Reference proteome</keyword>
<comment type="caution">
    <text evidence="1">The sequence shown here is derived from an EMBL/GenBank/DDBJ whole genome shotgun (WGS) entry which is preliminary data.</text>
</comment>
<dbReference type="Proteomes" id="UP001347146">
    <property type="component" value="Unassembled WGS sequence"/>
</dbReference>
<name>A0ABU7M777_9ACTN</name>